<name>W4V9P6_9FIRM</name>
<dbReference type="GO" id="GO:0005886">
    <property type="term" value="C:plasma membrane"/>
    <property type="evidence" value="ECO:0007669"/>
    <property type="project" value="TreeGrafter"/>
</dbReference>
<dbReference type="PROSITE" id="PS50887">
    <property type="entry name" value="GGDEF"/>
    <property type="match status" value="1"/>
</dbReference>
<dbReference type="InterPro" id="IPR029787">
    <property type="entry name" value="Nucleotide_cyclase"/>
</dbReference>
<dbReference type="InterPro" id="IPR043128">
    <property type="entry name" value="Rev_trsase/Diguanyl_cyclase"/>
</dbReference>
<evidence type="ECO:0000313" key="2">
    <source>
        <dbReference type="EMBL" id="GAE89454.1"/>
    </source>
</evidence>
<sequence length="178" mass="19869">MTGLQGNIEIQSEINQRIATKQLFAVIYADLDNFKAYNDVYGFASGDRAIKLTADIIVDNVHNYGNQGDFIGHVGGDDFIIVSTPNKAEAIVKGVIEDFDTKTKALYCEEDLRRGYIVTSNRQGQVMKFPLISISFAIVTNEVRELISHIQISEIAAELKKKAKSMPGSSYVKDRRKF</sequence>
<dbReference type="InterPro" id="IPR000160">
    <property type="entry name" value="GGDEF_dom"/>
</dbReference>
<dbReference type="AlphaFoldDB" id="W4V9P6"/>
<evidence type="ECO:0000259" key="1">
    <source>
        <dbReference type="PROSITE" id="PS50887"/>
    </source>
</evidence>
<proteinExistence type="predicted"/>
<dbReference type="Pfam" id="PF00990">
    <property type="entry name" value="GGDEF"/>
    <property type="match status" value="1"/>
</dbReference>
<dbReference type="RefSeq" id="WP_038289728.1">
    <property type="nucleotide sequence ID" value="NZ_BAVR01000038.1"/>
</dbReference>
<dbReference type="GO" id="GO:0043709">
    <property type="term" value="P:cell adhesion involved in single-species biofilm formation"/>
    <property type="evidence" value="ECO:0007669"/>
    <property type="project" value="TreeGrafter"/>
</dbReference>
<dbReference type="EMBL" id="BAVR01000038">
    <property type="protein sequence ID" value="GAE89454.1"/>
    <property type="molecule type" value="Genomic_DNA"/>
</dbReference>
<dbReference type="SUPFAM" id="SSF55073">
    <property type="entry name" value="Nucleotide cyclase"/>
    <property type="match status" value="1"/>
</dbReference>
<dbReference type="InterPro" id="IPR050469">
    <property type="entry name" value="Diguanylate_Cyclase"/>
</dbReference>
<evidence type="ECO:0000313" key="3">
    <source>
        <dbReference type="Proteomes" id="UP000019109"/>
    </source>
</evidence>
<dbReference type="CDD" id="cd01949">
    <property type="entry name" value="GGDEF"/>
    <property type="match status" value="1"/>
</dbReference>
<organism evidence="2 3">
    <name type="scientific">Acetivibrio straminisolvens JCM 21531</name>
    <dbReference type="NCBI Taxonomy" id="1294263"/>
    <lineage>
        <taxon>Bacteria</taxon>
        <taxon>Bacillati</taxon>
        <taxon>Bacillota</taxon>
        <taxon>Clostridia</taxon>
        <taxon>Eubacteriales</taxon>
        <taxon>Oscillospiraceae</taxon>
        <taxon>Acetivibrio</taxon>
    </lineage>
</organism>
<dbReference type="Proteomes" id="UP000019109">
    <property type="component" value="Unassembled WGS sequence"/>
</dbReference>
<keyword evidence="3" id="KW-1185">Reference proteome</keyword>
<dbReference type="PANTHER" id="PTHR45138:SF9">
    <property type="entry name" value="DIGUANYLATE CYCLASE DGCM-RELATED"/>
    <property type="match status" value="1"/>
</dbReference>
<dbReference type="STRING" id="1294263.JCM21531_2984"/>
<comment type="caution">
    <text evidence="2">The sequence shown here is derived from an EMBL/GenBank/DDBJ whole genome shotgun (WGS) entry which is preliminary data.</text>
</comment>
<reference evidence="2" key="1">
    <citation type="journal article" date="2014" name="Genome Announc.">
        <title>Draft Genome Sequence of Clostridium straminisolvens Strain JCM 21531T, Isolated from a Cellulose-Degrading Bacterial Community.</title>
        <authorList>
            <person name="Yuki M."/>
            <person name="Oshima K."/>
            <person name="Suda W."/>
            <person name="Sakamoto M."/>
            <person name="Kitamura K."/>
            <person name="Iida T."/>
            <person name="Hattori M."/>
            <person name="Ohkuma M."/>
        </authorList>
    </citation>
    <scope>NUCLEOTIDE SEQUENCE [LARGE SCALE GENOMIC DNA]</scope>
    <source>
        <strain evidence="2">JCM 21531</strain>
    </source>
</reference>
<accession>W4V9P6</accession>
<dbReference type="NCBIfam" id="TIGR00254">
    <property type="entry name" value="GGDEF"/>
    <property type="match status" value="1"/>
</dbReference>
<dbReference type="PANTHER" id="PTHR45138">
    <property type="entry name" value="REGULATORY COMPONENTS OF SENSORY TRANSDUCTION SYSTEM"/>
    <property type="match status" value="1"/>
</dbReference>
<dbReference type="GO" id="GO:0052621">
    <property type="term" value="F:diguanylate cyclase activity"/>
    <property type="evidence" value="ECO:0007669"/>
    <property type="project" value="TreeGrafter"/>
</dbReference>
<dbReference type="Gene3D" id="3.30.70.270">
    <property type="match status" value="1"/>
</dbReference>
<feature type="domain" description="GGDEF" evidence="1">
    <location>
        <begin position="22"/>
        <end position="177"/>
    </location>
</feature>
<protein>
    <submittedName>
        <fullName evidence="2">Two-component response regulator SA14-24</fullName>
    </submittedName>
</protein>
<gene>
    <name evidence="2" type="ORF">JCM21531_2984</name>
</gene>
<dbReference type="SMART" id="SM00267">
    <property type="entry name" value="GGDEF"/>
    <property type="match status" value="1"/>
</dbReference>
<dbReference type="GO" id="GO:1902201">
    <property type="term" value="P:negative regulation of bacterial-type flagellum-dependent cell motility"/>
    <property type="evidence" value="ECO:0007669"/>
    <property type="project" value="TreeGrafter"/>
</dbReference>